<keyword evidence="8" id="KW-0456">Lyase</keyword>
<dbReference type="GO" id="GO:0005576">
    <property type="term" value="C:extracellular region"/>
    <property type="evidence" value="ECO:0007669"/>
    <property type="project" value="UniProtKB-SubCell"/>
</dbReference>
<dbReference type="InterPro" id="IPR011013">
    <property type="entry name" value="Gal_mutarotase_sf_dom"/>
</dbReference>
<dbReference type="InterPro" id="IPR029413">
    <property type="entry name" value="RG-lyase_II"/>
</dbReference>
<protein>
    <recommendedName>
        <fullName evidence="4">rhamnogalacturonan endolyase</fullName>
        <ecNumber evidence="4">4.2.2.23</ecNumber>
    </recommendedName>
</protein>
<evidence type="ECO:0000259" key="12">
    <source>
        <dbReference type="Pfam" id="PF14683"/>
    </source>
</evidence>
<dbReference type="GO" id="GO:0000272">
    <property type="term" value="P:polysaccharide catabolic process"/>
    <property type="evidence" value="ECO:0007669"/>
    <property type="project" value="UniProtKB-KW"/>
</dbReference>
<dbReference type="SUPFAM" id="SSF49452">
    <property type="entry name" value="Starch-binding domain-like"/>
    <property type="match status" value="1"/>
</dbReference>
<dbReference type="InterPro" id="IPR014718">
    <property type="entry name" value="GH-type_carb-bd"/>
</dbReference>
<comment type="similarity">
    <text evidence="3">Belongs to the polysaccharide lyase 4 family.</text>
</comment>
<dbReference type="Gene3D" id="2.70.98.10">
    <property type="match status" value="1"/>
</dbReference>
<dbReference type="Pfam" id="PF14686">
    <property type="entry name" value="fn3_3"/>
    <property type="match status" value="1"/>
</dbReference>
<feature type="domain" description="Rhamnogalacturonan lyase" evidence="13">
    <location>
        <begin position="382"/>
        <end position="451"/>
    </location>
</feature>
<organism evidence="14 15">
    <name type="scientific">Venturia inaequalis</name>
    <name type="common">Apple scab fungus</name>
    <dbReference type="NCBI Taxonomy" id="5025"/>
    <lineage>
        <taxon>Eukaryota</taxon>
        <taxon>Fungi</taxon>
        <taxon>Dikarya</taxon>
        <taxon>Ascomycota</taxon>
        <taxon>Pezizomycotina</taxon>
        <taxon>Dothideomycetes</taxon>
        <taxon>Pleosporomycetidae</taxon>
        <taxon>Venturiales</taxon>
        <taxon>Venturiaceae</taxon>
        <taxon>Venturia</taxon>
    </lineage>
</organism>
<evidence type="ECO:0000256" key="3">
    <source>
        <dbReference type="ARBA" id="ARBA00010418"/>
    </source>
</evidence>
<comment type="caution">
    <text evidence="14">The sequence shown here is derived from an EMBL/GenBank/DDBJ whole genome shotgun (WGS) entry which is preliminary data.</text>
</comment>
<keyword evidence="5" id="KW-0964">Secreted</keyword>
<dbReference type="PANTHER" id="PTHR32018">
    <property type="entry name" value="RHAMNOGALACTURONATE LYASE FAMILY PROTEIN"/>
    <property type="match status" value="1"/>
</dbReference>
<dbReference type="Gene3D" id="2.60.40.1120">
    <property type="entry name" value="Carboxypeptidase-like, regulatory domain"/>
    <property type="match status" value="1"/>
</dbReference>
<reference evidence="14 15" key="1">
    <citation type="submission" date="2018-12" db="EMBL/GenBank/DDBJ databases">
        <title>Venturia inaequalis Genome Resource.</title>
        <authorList>
            <person name="Lichtner F.J."/>
        </authorList>
    </citation>
    <scope>NUCLEOTIDE SEQUENCE [LARGE SCALE GENOMIC DNA]</scope>
    <source>
        <strain evidence="14 15">120213</strain>
    </source>
</reference>
<evidence type="ECO:0000256" key="1">
    <source>
        <dbReference type="ARBA" id="ARBA00001324"/>
    </source>
</evidence>
<dbReference type="EC" id="4.2.2.23" evidence="4"/>
<dbReference type="Proteomes" id="UP000447873">
    <property type="component" value="Unassembled WGS sequence"/>
</dbReference>
<dbReference type="InterPro" id="IPR051850">
    <property type="entry name" value="Polysacch_Lyase_4"/>
</dbReference>
<dbReference type="InterPro" id="IPR013784">
    <property type="entry name" value="Carb-bd-like_fold"/>
</dbReference>
<dbReference type="EMBL" id="WNWS01000229">
    <property type="protein sequence ID" value="KAE9973966.1"/>
    <property type="molecule type" value="Genomic_DNA"/>
</dbReference>
<dbReference type="InterPro" id="IPR008979">
    <property type="entry name" value="Galactose-bd-like_sf"/>
</dbReference>
<dbReference type="CDD" id="cd10316">
    <property type="entry name" value="RGL4_M"/>
    <property type="match status" value="1"/>
</dbReference>
<evidence type="ECO:0000313" key="15">
    <source>
        <dbReference type="Proteomes" id="UP000447873"/>
    </source>
</evidence>
<dbReference type="CDD" id="cd10320">
    <property type="entry name" value="RGL4_N"/>
    <property type="match status" value="1"/>
</dbReference>
<gene>
    <name evidence="14" type="ORF">EG328_004089</name>
</gene>
<feature type="domain" description="Rhamnogalacturonan lyase" evidence="12">
    <location>
        <begin position="467"/>
        <end position="692"/>
    </location>
</feature>
<keyword evidence="9" id="KW-0119">Carbohydrate metabolism</keyword>
<keyword evidence="6 11" id="KW-0732">Signal</keyword>
<dbReference type="SUPFAM" id="SSF49785">
    <property type="entry name" value="Galactose-binding domain-like"/>
    <property type="match status" value="1"/>
</dbReference>
<sequence length="695" mass="77557">MADICLPKRLFATFALSITLVSRAAALLNATETSIDFVLANDRLYAAINKTSGAIYKLTLDEQDLLGGYDYVPNTPGGSSGNGIYGVGPYLDCYCVPSGVYTPGYIAPQYELFSGNDSTNTPYGGLVMSETYPGTGQVLQQYWFLREGETGLHTFSRLYYHNETTPFLRNLQEFRTLFRPHTPLWTNLSTNAELSAPLPSENATKEQITVQDATWYLGNSTDDAYVIETADYFTKYTFADTWRDSDVHGMYADGTQSKDGSTFGAWLVMNTKDTYWGGPIHSDLMVDGIVYNYIVSNHHGDGTPNITNGFDRTFGPQYFHFNKGSATTTLDELRKDAAQYSDPSWNAAFYDSIAHLVPGYVPTSSRGTFKAIVTLPTDTIENPIVVLAQNGLDFQDNVQSITDYQYWADIDLVTGLVTIPRVKAGTYRMTIYADGVFGWYTQDDIVVDAGGITLINVTWVSETAGTELWRIGTPDKSAGEYKHGYALDPLHPNQIEEYRVYWGAYDFPADFPDGVNFRVGESKEAEDWNYIHWRQVIIKVNDFVYGGYANYFHPIPTTSSKIYNWTISFPLYKSDIETKETATFTIQIAGAKTAAGNTDLYNATQLYSNLPLIVTVNGQDLEPWVIPYYHSSSCGTRSGVICYQLDHKFVFRAGLLLEGENEIILSLPPNATDYESAVLPLSTYVQYDALRLEIA</sequence>
<dbReference type="Pfam" id="PF14683">
    <property type="entry name" value="CBM-like"/>
    <property type="match status" value="1"/>
</dbReference>
<evidence type="ECO:0000256" key="10">
    <source>
        <dbReference type="ARBA" id="ARBA00023326"/>
    </source>
</evidence>
<evidence type="ECO:0000256" key="7">
    <source>
        <dbReference type="ARBA" id="ARBA00023180"/>
    </source>
</evidence>
<feature type="signal peptide" evidence="11">
    <location>
        <begin position="1"/>
        <end position="26"/>
    </location>
</feature>
<dbReference type="SUPFAM" id="SSF74650">
    <property type="entry name" value="Galactose mutarotase-like"/>
    <property type="match status" value="1"/>
</dbReference>
<evidence type="ECO:0000256" key="11">
    <source>
        <dbReference type="SAM" id="SignalP"/>
    </source>
</evidence>
<keyword evidence="10" id="KW-0624">Polysaccharide degradation</keyword>
<evidence type="ECO:0000259" key="13">
    <source>
        <dbReference type="Pfam" id="PF14686"/>
    </source>
</evidence>
<evidence type="ECO:0000256" key="9">
    <source>
        <dbReference type="ARBA" id="ARBA00023277"/>
    </source>
</evidence>
<comment type="catalytic activity">
    <reaction evidence="1">
        <text>Endotype eliminative cleavage of L-alpha-rhamnopyranosyl-(1-&gt;4)-alpha-D-galactopyranosyluronic acid bonds of rhamnogalacturonan I domains in ramified hairy regions of pectin leaving L-rhamnopyranose at the reducing end and 4-deoxy-4,5-unsaturated D-galactopyranosyluronic acid at the non-reducing end.</text>
        <dbReference type="EC" id="4.2.2.23"/>
    </reaction>
</comment>
<proteinExistence type="inferred from homology"/>
<evidence type="ECO:0000256" key="4">
    <source>
        <dbReference type="ARBA" id="ARBA00012437"/>
    </source>
</evidence>
<feature type="chain" id="PRO_5034553983" description="rhamnogalacturonan endolyase" evidence="11">
    <location>
        <begin position="27"/>
        <end position="695"/>
    </location>
</feature>
<evidence type="ECO:0000256" key="8">
    <source>
        <dbReference type="ARBA" id="ARBA00023239"/>
    </source>
</evidence>
<dbReference type="InterPro" id="IPR029411">
    <property type="entry name" value="RG-lyase_III"/>
</dbReference>
<comment type="subcellular location">
    <subcellularLocation>
        <location evidence="2">Secreted</location>
    </subcellularLocation>
</comment>
<evidence type="ECO:0000256" key="5">
    <source>
        <dbReference type="ARBA" id="ARBA00022525"/>
    </source>
</evidence>
<dbReference type="AlphaFoldDB" id="A0A8H3UNS8"/>
<evidence type="ECO:0000313" key="14">
    <source>
        <dbReference type="EMBL" id="KAE9973966.1"/>
    </source>
</evidence>
<keyword evidence="7" id="KW-0325">Glycoprotein</keyword>
<evidence type="ECO:0000256" key="6">
    <source>
        <dbReference type="ARBA" id="ARBA00022729"/>
    </source>
</evidence>
<dbReference type="GO" id="GO:0102210">
    <property type="term" value="F:rhamnogalacturonan endolyase activity"/>
    <property type="evidence" value="ECO:0007669"/>
    <property type="project" value="UniProtKB-EC"/>
</dbReference>
<dbReference type="GO" id="GO:0030246">
    <property type="term" value="F:carbohydrate binding"/>
    <property type="evidence" value="ECO:0007669"/>
    <property type="project" value="InterPro"/>
</dbReference>
<dbReference type="PANTHER" id="PTHR32018:SF9">
    <property type="entry name" value="RHAMNOGALACTURONATE LYASE B"/>
    <property type="match status" value="1"/>
</dbReference>
<accession>A0A8H3UNS8</accession>
<evidence type="ECO:0000256" key="2">
    <source>
        <dbReference type="ARBA" id="ARBA00004613"/>
    </source>
</evidence>
<name>A0A8H3UNS8_VENIN</name>